<dbReference type="PANTHER" id="PTHR11067:SF9">
    <property type="entry name" value="INOSINE TRIPHOSPHATE PYROPHOSPHATASE"/>
    <property type="match status" value="1"/>
</dbReference>
<comment type="catalytic activity">
    <reaction evidence="8 10">
        <text>dITP + H2O = dIMP + diphosphate + H(+)</text>
        <dbReference type="Rhea" id="RHEA:28342"/>
        <dbReference type="ChEBI" id="CHEBI:15377"/>
        <dbReference type="ChEBI" id="CHEBI:15378"/>
        <dbReference type="ChEBI" id="CHEBI:33019"/>
        <dbReference type="ChEBI" id="CHEBI:61194"/>
        <dbReference type="ChEBI" id="CHEBI:61382"/>
        <dbReference type="EC" id="3.6.1.66"/>
    </reaction>
</comment>
<comment type="similarity">
    <text evidence="1 10">Belongs to the HAM1 NTPase family.</text>
</comment>
<comment type="subunit">
    <text evidence="2 10">Homodimer.</text>
</comment>
<dbReference type="RefSeq" id="WP_152760817.1">
    <property type="nucleotide sequence ID" value="NZ_WHLY01000002.1"/>
</dbReference>
<keyword evidence="5 10" id="KW-0378">Hydrolase</keyword>
<dbReference type="FunFam" id="3.90.950.10:FF:000001">
    <property type="entry name" value="dITP/XTP pyrophosphatase"/>
    <property type="match status" value="1"/>
</dbReference>
<sequence>MQLCFATNNAHKLTEIQALLGSDFELKTLADIGCLEEIPETQPTIPENSRQKAEYVWDNYGIGTFADDTGLEVYALDGKPGVDSAHYAGPQRNANDNINRVWEQLAATGHTFPTPARFLTVITLVVEGIYHQFEGTVEGTLINEKRGGNGFGYDPVFVPEGHERTFAEMSLTEKSQLSHRSRAFAKLVAFLRQR</sequence>
<protein>
    <recommendedName>
        <fullName evidence="10">dITP/XTP pyrophosphatase</fullName>
        <ecNumber evidence="10">3.6.1.66</ecNumber>
    </recommendedName>
    <alternativeName>
        <fullName evidence="10">Non-canonical purine NTP pyrophosphatase</fullName>
    </alternativeName>
    <alternativeName>
        <fullName evidence="10">Non-standard purine NTP pyrophosphatase</fullName>
    </alternativeName>
    <alternativeName>
        <fullName evidence="10">Nucleoside-triphosphate diphosphatase</fullName>
    </alternativeName>
    <alternativeName>
        <fullName evidence="10">Nucleoside-triphosphate pyrophosphatase</fullName>
        <shortName evidence="10">NTPase</shortName>
    </alternativeName>
</protein>
<evidence type="ECO:0000256" key="9">
    <source>
        <dbReference type="ARBA" id="ARBA00052017"/>
    </source>
</evidence>
<evidence type="ECO:0000256" key="1">
    <source>
        <dbReference type="ARBA" id="ARBA00008023"/>
    </source>
</evidence>
<proteinExistence type="inferred from homology"/>
<dbReference type="Proteomes" id="UP000479293">
    <property type="component" value="Unassembled WGS sequence"/>
</dbReference>
<dbReference type="Pfam" id="PF01725">
    <property type="entry name" value="Ham1p_like"/>
    <property type="match status" value="1"/>
</dbReference>
<dbReference type="PANTHER" id="PTHR11067">
    <property type="entry name" value="INOSINE TRIPHOSPHATE PYROPHOSPHATASE/HAM1 PROTEIN"/>
    <property type="match status" value="1"/>
</dbReference>
<reference evidence="11 12" key="1">
    <citation type="submission" date="2019-10" db="EMBL/GenBank/DDBJ databases">
        <title>Draft Genome Sequence of Cytophagaceae sp. SJW1-29.</title>
        <authorList>
            <person name="Choi A."/>
        </authorList>
    </citation>
    <scope>NUCLEOTIDE SEQUENCE [LARGE SCALE GENOMIC DNA]</scope>
    <source>
        <strain evidence="11 12">SJW1-29</strain>
    </source>
</reference>
<dbReference type="GO" id="GO:0017111">
    <property type="term" value="F:ribonucleoside triphosphate phosphatase activity"/>
    <property type="evidence" value="ECO:0007669"/>
    <property type="project" value="InterPro"/>
</dbReference>
<keyword evidence="6 10" id="KW-0460">Magnesium</keyword>
<dbReference type="EC" id="3.6.1.66" evidence="10"/>
<evidence type="ECO:0000256" key="8">
    <source>
        <dbReference type="ARBA" id="ARBA00051875"/>
    </source>
</evidence>
<keyword evidence="4 10" id="KW-0547">Nucleotide-binding</keyword>
<dbReference type="HAMAP" id="MF_01405">
    <property type="entry name" value="Non_canon_purine_NTPase"/>
    <property type="match status" value="1"/>
</dbReference>
<comment type="caution">
    <text evidence="10">Lacks conserved residue(s) required for the propagation of feature annotation.</text>
</comment>
<evidence type="ECO:0000256" key="3">
    <source>
        <dbReference type="ARBA" id="ARBA00022723"/>
    </source>
</evidence>
<dbReference type="GO" id="GO:0000166">
    <property type="term" value="F:nucleotide binding"/>
    <property type="evidence" value="ECO:0007669"/>
    <property type="project" value="UniProtKB-KW"/>
</dbReference>
<dbReference type="AlphaFoldDB" id="A0A7C9BGM5"/>
<dbReference type="GO" id="GO:0009117">
    <property type="term" value="P:nucleotide metabolic process"/>
    <property type="evidence" value="ECO:0007669"/>
    <property type="project" value="UniProtKB-KW"/>
</dbReference>
<evidence type="ECO:0000313" key="11">
    <source>
        <dbReference type="EMBL" id="MPR34521.1"/>
    </source>
</evidence>
<dbReference type="GO" id="GO:0035870">
    <property type="term" value="F:dITP diphosphatase activity"/>
    <property type="evidence" value="ECO:0007669"/>
    <property type="project" value="UniProtKB-UniRule"/>
</dbReference>
<name>A0A7C9BGM5_9BACT</name>
<feature type="binding site" evidence="10">
    <location>
        <position position="174"/>
    </location>
    <ligand>
        <name>substrate</name>
    </ligand>
</feature>
<comment type="catalytic activity">
    <reaction evidence="9 10">
        <text>XTP + H2O = XMP + diphosphate + H(+)</text>
        <dbReference type="Rhea" id="RHEA:28610"/>
        <dbReference type="ChEBI" id="CHEBI:15377"/>
        <dbReference type="ChEBI" id="CHEBI:15378"/>
        <dbReference type="ChEBI" id="CHEBI:33019"/>
        <dbReference type="ChEBI" id="CHEBI:57464"/>
        <dbReference type="ChEBI" id="CHEBI:61314"/>
        <dbReference type="EC" id="3.6.1.66"/>
    </reaction>
</comment>
<dbReference type="Gene3D" id="3.90.950.10">
    <property type="match status" value="1"/>
</dbReference>
<dbReference type="InterPro" id="IPR029001">
    <property type="entry name" value="ITPase-like_fam"/>
</dbReference>
<dbReference type="SUPFAM" id="SSF52972">
    <property type="entry name" value="ITPase-like"/>
    <property type="match status" value="1"/>
</dbReference>
<evidence type="ECO:0000256" key="2">
    <source>
        <dbReference type="ARBA" id="ARBA00011738"/>
    </source>
</evidence>
<keyword evidence="12" id="KW-1185">Reference proteome</keyword>
<dbReference type="GO" id="GO:0009146">
    <property type="term" value="P:purine nucleoside triphosphate catabolic process"/>
    <property type="evidence" value="ECO:0007669"/>
    <property type="project" value="UniProtKB-UniRule"/>
</dbReference>
<dbReference type="GO" id="GO:0005829">
    <property type="term" value="C:cytosol"/>
    <property type="evidence" value="ECO:0007669"/>
    <property type="project" value="TreeGrafter"/>
</dbReference>
<dbReference type="InterPro" id="IPR002637">
    <property type="entry name" value="RdgB/HAM1"/>
</dbReference>
<evidence type="ECO:0000256" key="5">
    <source>
        <dbReference type="ARBA" id="ARBA00022801"/>
    </source>
</evidence>
<gene>
    <name evidence="11" type="ORF">GBK04_14435</name>
</gene>
<evidence type="ECO:0000256" key="7">
    <source>
        <dbReference type="ARBA" id="ARBA00023080"/>
    </source>
</evidence>
<feature type="binding site" evidence="10">
    <location>
        <position position="69"/>
    </location>
    <ligand>
        <name>substrate</name>
    </ligand>
</feature>
<evidence type="ECO:0000256" key="6">
    <source>
        <dbReference type="ARBA" id="ARBA00022842"/>
    </source>
</evidence>
<accession>A0A7C9BGM5</accession>
<comment type="function">
    <text evidence="10">Pyrophosphatase that catalyzes the hydrolysis of nucleoside triphosphates to their monophosphate derivatives, with a high preference for the non-canonical purine nucleotides XTP (xanthosine triphosphate), dITP (deoxyinosine triphosphate) and ITP. Seems to function as a house-cleaning enzyme that removes non-canonical purine nucleotides from the nucleotide pool, thus preventing their incorporation into DNA/RNA and avoiding chromosomal lesions.</text>
</comment>
<keyword evidence="7 10" id="KW-0546">Nucleotide metabolism</keyword>
<feature type="active site" description="Proton acceptor" evidence="10">
    <location>
        <position position="68"/>
    </location>
</feature>
<comment type="caution">
    <text evidence="11">The sequence shown here is derived from an EMBL/GenBank/DDBJ whole genome shotgun (WGS) entry which is preliminary data.</text>
</comment>
<feature type="binding site" evidence="10">
    <location>
        <begin position="7"/>
        <end position="12"/>
    </location>
    <ligand>
        <name>substrate</name>
    </ligand>
</feature>
<evidence type="ECO:0000256" key="10">
    <source>
        <dbReference type="HAMAP-Rule" id="MF_01405"/>
    </source>
</evidence>
<evidence type="ECO:0000313" key="12">
    <source>
        <dbReference type="Proteomes" id="UP000479293"/>
    </source>
</evidence>
<dbReference type="GO" id="GO:0036220">
    <property type="term" value="F:ITP diphosphatase activity"/>
    <property type="evidence" value="ECO:0007669"/>
    <property type="project" value="UniProtKB-UniRule"/>
</dbReference>
<organism evidence="11 12">
    <name type="scientific">Salmonirosea aquatica</name>
    <dbReference type="NCBI Taxonomy" id="2654236"/>
    <lineage>
        <taxon>Bacteria</taxon>
        <taxon>Pseudomonadati</taxon>
        <taxon>Bacteroidota</taxon>
        <taxon>Cytophagia</taxon>
        <taxon>Cytophagales</taxon>
        <taxon>Spirosomataceae</taxon>
        <taxon>Salmonirosea</taxon>
    </lineage>
</organism>
<dbReference type="InterPro" id="IPR020922">
    <property type="entry name" value="dITP/XTP_pyrophosphatase"/>
</dbReference>
<comment type="catalytic activity">
    <reaction evidence="10">
        <text>ITP + H2O = IMP + diphosphate + H(+)</text>
        <dbReference type="Rhea" id="RHEA:29399"/>
        <dbReference type="ChEBI" id="CHEBI:15377"/>
        <dbReference type="ChEBI" id="CHEBI:15378"/>
        <dbReference type="ChEBI" id="CHEBI:33019"/>
        <dbReference type="ChEBI" id="CHEBI:58053"/>
        <dbReference type="ChEBI" id="CHEBI:61402"/>
        <dbReference type="EC" id="3.6.1.66"/>
    </reaction>
</comment>
<feature type="binding site" evidence="10">
    <location>
        <position position="68"/>
    </location>
    <ligand>
        <name>Mg(2+)</name>
        <dbReference type="ChEBI" id="CHEBI:18420"/>
    </ligand>
</feature>
<dbReference type="EMBL" id="WHLY01000002">
    <property type="protein sequence ID" value="MPR34521.1"/>
    <property type="molecule type" value="Genomic_DNA"/>
</dbReference>
<keyword evidence="3 10" id="KW-0479">Metal-binding</keyword>
<dbReference type="CDD" id="cd00515">
    <property type="entry name" value="HAM1"/>
    <property type="match status" value="1"/>
</dbReference>
<feature type="binding site" evidence="10">
    <location>
        <begin position="151"/>
        <end position="154"/>
    </location>
    <ligand>
        <name>substrate</name>
    </ligand>
</feature>
<comment type="cofactor">
    <cofactor evidence="10">
        <name>Mg(2+)</name>
        <dbReference type="ChEBI" id="CHEBI:18420"/>
    </cofactor>
    <text evidence="10">Binds 1 Mg(2+) ion per subunit.</text>
</comment>
<evidence type="ECO:0000256" key="4">
    <source>
        <dbReference type="ARBA" id="ARBA00022741"/>
    </source>
</evidence>
<dbReference type="GO" id="GO:0036222">
    <property type="term" value="F:XTP diphosphatase activity"/>
    <property type="evidence" value="ECO:0007669"/>
    <property type="project" value="UniProtKB-UniRule"/>
</dbReference>
<feature type="binding site" evidence="10">
    <location>
        <begin position="179"/>
        <end position="180"/>
    </location>
    <ligand>
        <name>substrate</name>
    </ligand>
</feature>
<dbReference type="GO" id="GO:0046872">
    <property type="term" value="F:metal ion binding"/>
    <property type="evidence" value="ECO:0007669"/>
    <property type="project" value="UniProtKB-KW"/>
</dbReference>